<feature type="region of interest" description="Disordered" evidence="1">
    <location>
        <begin position="405"/>
        <end position="701"/>
    </location>
</feature>
<keyword evidence="2" id="KW-0732">Signal</keyword>
<feature type="compositionally biased region" description="Low complexity" evidence="1">
    <location>
        <begin position="435"/>
        <end position="454"/>
    </location>
</feature>
<gene>
    <name evidence="3" type="ORF">BIW11_07854</name>
</gene>
<feature type="compositionally biased region" description="Polar residues" evidence="1">
    <location>
        <begin position="592"/>
        <end position="601"/>
    </location>
</feature>
<keyword evidence="4" id="KW-1185">Reference proteome</keyword>
<feature type="signal peptide" evidence="2">
    <location>
        <begin position="1"/>
        <end position="25"/>
    </location>
</feature>
<accession>A0A1V9XS80</accession>
<sequence>MARLCLLRAAILAICLAVSLQNSDGLSNSSLPVYNGGNGNNTNIDTFSREQLKPVSGLTRYDASQNVDKLDGKNITDDRMDHHGVGTEAVENSEDVDVDDMLTVETDSTSSSDHETTVHFHEPFGRSPYHICAFHVLFLHRVSHGGRKGTFEVARDLNPFGDLYVNSVDLEPIMNGTGELADEIILFSRRNITEEVPKLYLKEIWLMKYAQNYTDDLLAWLETCPNRSPEDRDSGQSYRIVSTHGGTTSNGGHIRFRMPGPSQTYQVIQTRPGYPVSALKSQVVCHVAPTTVTYSTTPTATPYAPPANYNHGFPAAPAPAPMPAYFTGYTYGSQQPPPGRPTSFSSYTSSGQMTSPGGYQPQQQSHRSPTGDATLGQAYGGSSFMSSGTSAGYGHGVAQGSYNQAATQNSHSNAAPHATFTSYGPYGSPPIQGPSYSSSASQSLYSSSANQGSSHDGAETQGTHGESTPQELYGASSPHESYSNAVSQKPHSAPSSQTSYPSSAAQTGSYNALHVEAPYSPSPDQGSYGAPSSQISYSNPAPQESHYAAPTRTQEAYAGPDKQRSYAGSTAQVSYAVPSAQSSYDIPPPQTPYSSPATQHGPQGPYGAFPPPSSYPRLAAQESHGAPAPPGSSASSAPQVSYGGSTPQGPYAGPASQGSHGASAPQVSYSSPAAQGWYGGPVQPGTTYEIGGQTGGQDSYTNQIPGVHSESNYGAAVSSQYVSAPSGTTQTQHGIAQGQSAYVPAQIAPRSSPAPGSYAPASNGNHASAGAFYTAYPGTPAYRVSAGISGGLYTPSQGPSTGYAMHSGGSSGHGNYGHQNGQQASGYSYGLKMPVATQGHYGNRPSSGYPTKSPGYGYPQAPQQHGPAHQGQSGSYPGYKASSPPGYKATYGYALPPAQGHSAPHGNQPYQGYHQAPQGHPAPRGYQAPHQAPHGHAGYSGRWTQGYSNRPQTSPDLQGGQMYAPHGGGQNTRASPQASYGAQGTPAQTSYIHLPGPQQSHYGYKAGQQNGHAPQPGRPQNLYRPPLGPQQSNYSPQQYTYGTGHLNGPPAFPPPQPLFVLKTEDEEESDNENDHMKELVKLLAKLPPATLAELLPSLKAKLNAERDVGLSAKIARLITKVADIVTKGKAATNKNMAQLVAVTAEVNKLLNGKGDMNALNAKLIEFAETLKGFEPADDDLPCTGDSCPIFWKDKNTTDIITPLVEFMKGAYLSLIQSQDDAKATLTDLKQQLMSTKKPEEGNNHGGSSSVFPNEHDPSFAFVPKNPLDIQKLKAGEKVIHITESGRNAPDPDLIVGQTPPATGTQTFPATGGQPQPDIATQVQPVNVNPTQVAARAEILP</sequence>
<feature type="compositionally biased region" description="Polar residues" evidence="1">
    <location>
        <begin position="656"/>
        <end position="673"/>
    </location>
</feature>
<dbReference type="InParanoid" id="A0A1V9XS80"/>
<evidence type="ECO:0000256" key="1">
    <source>
        <dbReference type="SAM" id="MobiDB-lite"/>
    </source>
</evidence>
<feature type="compositionally biased region" description="Polar residues" evidence="1">
    <location>
        <begin position="566"/>
        <end position="584"/>
    </location>
</feature>
<feature type="compositionally biased region" description="Low complexity" evidence="1">
    <location>
        <begin position="853"/>
        <end position="874"/>
    </location>
</feature>
<feature type="compositionally biased region" description="Polar residues" evidence="1">
    <location>
        <begin position="971"/>
        <end position="1012"/>
    </location>
</feature>
<dbReference type="Proteomes" id="UP000192247">
    <property type="component" value="Unassembled WGS sequence"/>
</dbReference>
<feature type="compositionally biased region" description="Polar residues" evidence="1">
    <location>
        <begin position="478"/>
        <end position="490"/>
    </location>
</feature>
<feature type="compositionally biased region" description="Polar residues" evidence="1">
    <location>
        <begin position="1029"/>
        <end position="1041"/>
    </location>
</feature>
<dbReference type="STRING" id="418985.A0A1V9XS80"/>
<feature type="compositionally biased region" description="Polar residues" evidence="1">
    <location>
        <begin position="460"/>
        <end position="470"/>
    </location>
</feature>
<feature type="compositionally biased region" description="Polar residues" evidence="1">
    <location>
        <begin position="342"/>
        <end position="368"/>
    </location>
</feature>
<name>A0A1V9XS80_9ACAR</name>
<dbReference type="OrthoDB" id="10678101at2759"/>
<feature type="region of interest" description="Disordered" evidence="1">
    <location>
        <begin position="329"/>
        <end position="381"/>
    </location>
</feature>
<reference evidence="3 4" key="1">
    <citation type="journal article" date="2017" name="Gigascience">
        <title>Draft genome of the honey bee ectoparasitic mite, Tropilaelaps mercedesae, is shaped by the parasitic life history.</title>
        <authorList>
            <person name="Dong X."/>
            <person name="Armstrong S.D."/>
            <person name="Xia D."/>
            <person name="Makepeace B.L."/>
            <person name="Darby A.C."/>
            <person name="Kadowaki T."/>
        </authorList>
    </citation>
    <scope>NUCLEOTIDE SEQUENCE [LARGE SCALE GENOMIC DNA]</scope>
    <source>
        <strain evidence="3">Wuxi-XJTLU</strain>
    </source>
</reference>
<organism evidence="3 4">
    <name type="scientific">Tropilaelaps mercedesae</name>
    <dbReference type="NCBI Taxonomy" id="418985"/>
    <lineage>
        <taxon>Eukaryota</taxon>
        <taxon>Metazoa</taxon>
        <taxon>Ecdysozoa</taxon>
        <taxon>Arthropoda</taxon>
        <taxon>Chelicerata</taxon>
        <taxon>Arachnida</taxon>
        <taxon>Acari</taxon>
        <taxon>Parasitiformes</taxon>
        <taxon>Mesostigmata</taxon>
        <taxon>Gamasina</taxon>
        <taxon>Dermanyssoidea</taxon>
        <taxon>Laelapidae</taxon>
        <taxon>Tropilaelaps</taxon>
    </lineage>
</organism>
<comment type="caution">
    <text evidence="3">The sequence shown here is derived from an EMBL/GenBank/DDBJ whole genome shotgun (WGS) entry which is preliminary data.</text>
</comment>
<protein>
    <submittedName>
        <fullName evidence="3">Uncharacterized protein</fullName>
    </submittedName>
</protein>
<evidence type="ECO:0000313" key="3">
    <source>
        <dbReference type="EMBL" id="OQR76311.1"/>
    </source>
</evidence>
<feature type="chain" id="PRO_5012484012" evidence="2">
    <location>
        <begin position="26"/>
        <end position="1340"/>
    </location>
</feature>
<feature type="compositionally biased region" description="Low complexity" evidence="1">
    <location>
        <begin position="492"/>
        <end position="507"/>
    </location>
</feature>
<feature type="compositionally biased region" description="Polar residues" evidence="1">
    <location>
        <begin position="942"/>
        <end position="956"/>
    </location>
</feature>
<proteinExistence type="predicted"/>
<evidence type="ECO:0000256" key="2">
    <source>
        <dbReference type="SAM" id="SignalP"/>
    </source>
</evidence>
<dbReference type="EMBL" id="MNPL01004970">
    <property type="protein sequence ID" value="OQR76311.1"/>
    <property type="molecule type" value="Genomic_DNA"/>
</dbReference>
<feature type="region of interest" description="Disordered" evidence="1">
    <location>
        <begin position="803"/>
        <end position="1045"/>
    </location>
</feature>
<evidence type="ECO:0000313" key="4">
    <source>
        <dbReference type="Proteomes" id="UP000192247"/>
    </source>
</evidence>
<feature type="region of interest" description="Disordered" evidence="1">
    <location>
        <begin position="1233"/>
        <end position="1257"/>
    </location>
</feature>
<feature type="compositionally biased region" description="Polar residues" evidence="1">
    <location>
        <begin position="522"/>
        <end position="542"/>
    </location>
</feature>